<name>A0A2N1IT37_9PSED</name>
<proteinExistence type="predicted"/>
<accession>A0A2N1IT37</accession>
<sequence length="59" mass="6292">MPAKKPTRWMAPALPVFAGEPAPTTACAVCRNGFTREYGGGCDGERPVEIGQQGRPFRG</sequence>
<dbReference type="AlphaFoldDB" id="A0A2N1IT37"/>
<evidence type="ECO:0000313" key="1">
    <source>
        <dbReference type="EMBL" id="PKI23895.1"/>
    </source>
</evidence>
<dbReference type="EMBL" id="PJCG01000014">
    <property type="protein sequence ID" value="PKI23895.1"/>
    <property type="molecule type" value="Genomic_DNA"/>
</dbReference>
<protein>
    <submittedName>
        <fullName evidence="1">Diguanylate phosphodiesterase</fullName>
    </submittedName>
</protein>
<gene>
    <name evidence="1" type="ORF">CXB65_11035</name>
</gene>
<evidence type="ECO:0000313" key="2">
    <source>
        <dbReference type="Proteomes" id="UP000233399"/>
    </source>
</evidence>
<comment type="caution">
    <text evidence="1">The sequence shown here is derived from an EMBL/GenBank/DDBJ whole genome shotgun (WGS) entry which is preliminary data.</text>
</comment>
<organism evidence="1 2">
    <name type="scientific">Pseudomonas monteilii</name>
    <dbReference type="NCBI Taxonomy" id="76759"/>
    <lineage>
        <taxon>Bacteria</taxon>
        <taxon>Pseudomonadati</taxon>
        <taxon>Pseudomonadota</taxon>
        <taxon>Gammaproteobacteria</taxon>
        <taxon>Pseudomonadales</taxon>
        <taxon>Pseudomonadaceae</taxon>
        <taxon>Pseudomonas</taxon>
    </lineage>
</organism>
<reference evidence="1 2" key="1">
    <citation type="submission" date="2017-12" db="EMBL/GenBank/DDBJ databases">
        <title>Isolation and characterization of an aerobic denitrifying Pseudomonas monteilii CY06 from aquaculture ponds.</title>
        <authorList>
            <person name="Ma Q."/>
            <person name="Cai Y."/>
            <person name="He Z."/>
        </authorList>
    </citation>
    <scope>NUCLEOTIDE SEQUENCE [LARGE SCALE GENOMIC DNA]</scope>
    <source>
        <strain evidence="1 2">CY06</strain>
    </source>
</reference>
<dbReference type="Proteomes" id="UP000233399">
    <property type="component" value="Unassembled WGS sequence"/>
</dbReference>